<name>A0A1X7JP80_9CORY</name>
<keyword evidence="2" id="KW-1133">Transmembrane helix</keyword>
<dbReference type="InterPro" id="IPR007372">
    <property type="entry name" value="Lipid/polyisoprenoid-bd_YceI"/>
</dbReference>
<reference evidence="4 7" key="3">
    <citation type="journal article" date="2020" name="Biotechnol. Biofuels">
        <title>New insights from the biogas microbiome by comprehensive genome-resolved metagenomics of nearly 1600 species originating from multiple anaerobic digesters.</title>
        <authorList>
            <person name="Campanaro S."/>
            <person name="Treu L."/>
            <person name="Rodriguez-R L.M."/>
            <person name="Kovalovszki A."/>
            <person name="Ziels R.M."/>
            <person name="Maus I."/>
            <person name="Zhu X."/>
            <person name="Kougias P.G."/>
            <person name="Basile A."/>
            <person name="Luo G."/>
            <person name="Schluter A."/>
            <person name="Konstantinidis K.T."/>
            <person name="Angelidaki I."/>
        </authorList>
    </citation>
    <scope>NUCLEOTIDE SEQUENCE [LARGE SCALE GENOMIC DNA]</scope>
    <source>
        <strain evidence="4">AS23ysBPME_344</strain>
    </source>
</reference>
<protein>
    <submittedName>
        <fullName evidence="5">Polyisoprenoid-binding protein YceI</fullName>
    </submittedName>
    <submittedName>
        <fullName evidence="4">YceI family protein</fullName>
    </submittedName>
</protein>
<dbReference type="Pfam" id="PF04264">
    <property type="entry name" value="YceI"/>
    <property type="match status" value="1"/>
</dbReference>
<keyword evidence="6" id="KW-1185">Reference proteome</keyword>
<dbReference type="EMBL" id="JAAYSN010000183">
    <property type="protein sequence ID" value="NLP39418.1"/>
    <property type="molecule type" value="Genomic_DNA"/>
</dbReference>
<keyword evidence="2" id="KW-0472">Membrane</keyword>
<dbReference type="SUPFAM" id="SSF101874">
    <property type="entry name" value="YceI-like"/>
    <property type="match status" value="1"/>
</dbReference>
<dbReference type="OrthoDB" id="117810at2"/>
<dbReference type="PANTHER" id="PTHR34406">
    <property type="entry name" value="PROTEIN YCEI"/>
    <property type="match status" value="1"/>
</dbReference>
<evidence type="ECO:0000313" key="7">
    <source>
        <dbReference type="Proteomes" id="UP000568696"/>
    </source>
</evidence>
<dbReference type="SMART" id="SM00867">
    <property type="entry name" value="YceI"/>
    <property type="match status" value="1"/>
</dbReference>
<proteinExistence type="inferred from homology"/>
<feature type="domain" description="Lipid/polyisoprenoid-binding YceI-like" evidence="3">
    <location>
        <begin position="61"/>
        <end position="233"/>
    </location>
</feature>
<evidence type="ECO:0000256" key="2">
    <source>
        <dbReference type="SAM" id="Phobius"/>
    </source>
</evidence>
<feature type="transmembrane region" description="Helical" evidence="2">
    <location>
        <begin position="12"/>
        <end position="37"/>
    </location>
</feature>
<sequence>MTTQSKPASKIIIAIFIILIVILALVAVVPMLFALAMGPGVKTEGLTAEGAQPASTDIDGEWHVTHQRADSNTTSVGFTFFEILPSDRRETSGSTQSVEGWATIEQGSVQAGEIVVDMTDVSTDNERRDINVRNKIFHTNEYPTATFTITEPADVSDVPGNGTPGKVTLTGEMEIRGETRPLSHEFDILRDGDRVIVSGDVDINRNEYGVESPEFVAAKIDDTGQLNIRLLLTK</sequence>
<evidence type="ECO:0000256" key="1">
    <source>
        <dbReference type="ARBA" id="ARBA00008812"/>
    </source>
</evidence>
<dbReference type="InterPro" id="IPR036761">
    <property type="entry name" value="TTHA0802/YceI-like_sf"/>
</dbReference>
<evidence type="ECO:0000313" key="6">
    <source>
        <dbReference type="Proteomes" id="UP000193309"/>
    </source>
</evidence>
<organism evidence="5 6">
    <name type="scientific">Corynebacterium pollutisoli</name>
    <dbReference type="NCBI Taxonomy" id="1610489"/>
    <lineage>
        <taxon>Bacteria</taxon>
        <taxon>Bacillati</taxon>
        <taxon>Actinomycetota</taxon>
        <taxon>Actinomycetes</taxon>
        <taxon>Mycobacteriales</taxon>
        <taxon>Corynebacteriaceae</taxon>
        <taxon>Corynebacterium</taxon>
    </lineage>
</organism>
<evidence type="ECO:0000313" key="4">
    <source>
        <dbReference type="EMBL" id="NLP39418.1"/>
    </source>
</evidence>
<dbReference type="RefSeq" id="WP_085549929.1">
    <property type="nucleotide sequence ID" value="NZ_FXAR01000006.1"/>
</dbReference>
<evidence type="ECO:0000313" key="5">
    <source>
        <dbReference type="EMBL" id="SMG30064.1"/>
    </source>
</evidence>
<comment type="similarity">
    <text evidence="1">Belongs to the UPF0312 family.</text>
</comment>
<dbReference type="AlphaFoldDB" id="A0A1X7JP80"/>
<dbReference type="STRING" id="1610489.SAMN06295981_1818"/>
<accession>A0A1X7JP80</accession>
<dbReference type="Proteomes" id="UP000193309">
    <property type="component" value="Unassembled WGS sequence"/>
</dbReference>
<reference evidence="5" key="2">
    <citation type="submission" date="2017-04" db="EMBL/GenBank/DDBJ databases">
        <authorList>
            <person name="Afonso C.L."/>
            <person name="Miller P.J."/>
            <person name="Scott M.A."/>
            <person name="Spackman E."/>
            <person name="Goraichik I."/>
            <person name="Dimitrov K.M."/>
            <person name="Suarez D.L."/>
            <person name="Swayne D.E."/>
        </authorList>
    </citation>
    <scope>NUCLEOTIDE SEQUENCE [LARGE SCALE GENOMIC DNA]</scope>
    <source>
        <strain evidence="5">VDS</strain>
    </source>
</reference>
<dbReference type="EMBL" id="FXAR01000006">
    <property type="protein sequence ID" value="SMG30064.1"/>
    <property type="molecule type" value="Genomic_DNA"/>
</dbReference>
<gene>
    <name evidence="4" type="ORF">GX356_06850</name>
    <name evidence="5" type="ORF">SAMN06295981_1818</name>
</gene>
<dbReference type="Proteomes" id="UP000568696">
    <property type="component" value="Unassembled WGS sequence"/>
</dbReference>
<keyword evidence="2" id="KW-0812">Transmembrane</keyword>
<reference evidence="6" key="1">
    <citation type="submission" date="2017-04" db="EMBL/GenBank/DDBJ databases">
        <authorList>
            <person name="Varghese N."/>
            <person name="Submissions S."/>
        </authorList>
    </citation>
    <scope>NUCLEOTIDE SEQUENCE [LARGE SCALE GENOMIC DNA]</scope>
    <source>
        <strain evidence="6">VDS</strain>
    </source>
</reference>
<dbReference type="Gene3D" id="2.40.128.110">
    <property type="entry name" value="Lipid/polyisoprenoid-binding, YceI-like"/>
    <property type="match status" value="1"/>
</dbReference>
<dbReference type="PANTHER" id="PTHR34406:SF1">
    <property type="entry name" value="PROTEIN YCEI"/>
    <property type="match status" value="1"/>
</dbReference>
<evidence type="ECO:0000259" key="3">
    <source>
        <dbReference type="SMART" id="SM00867"/>
    </source>
</evidence>